<evidence type="ECO:0000256" key="2">
    <source>
        <dbReference type="ARBA" id="ARBA00022723"/>
    </source>
</evidence>
<evidence type="ECO:0000313" key="5">
    <source>
        <dbReference type="EMBL" id="MBX0305372.1"/>
    </source>
</evidence>
<reference evidence="5" key="1">
    <citation type="submission" date="2021-06" db="EMBL/GenBank/DDBJ databases">
        <title>Halomicroarcula sp. F24A a new haloarchaeum isolated from saline soil.</title>
        <authorList>
            <person name="Duran-Viseras A."/>
            <person name="Sanchez-Porro C."/>
            <person name="Ventosa A."/>
        </authorList>
    </citation>
    <scope>NUCLEOTIDE SEQUENCE</scope>
    <source>
        <strain evidence="5">F24A</strain>
    </source>
</reference>
<keyword evidence="2" id="KW-0479">Metal-binding</keyword>
<dbReference type="InterPro" id="IPR040442">
    <property type="entry name" value="Pyrv_kinase-like_dom_sf"/>
</dbReference>
<dbReference type="AlphaFoldDB" id="A0A8J7YH27"/>
<keyword evidence="3" id="KW-0456">Lyase</keyword>
<dbReference type="PANTHER" id="PTHR30502:SF0">
    <property type="entry name" value="PHOSPHOENOLPYRUVATE CARBOXYLASE FAMILY PROTEIN"/>
    <property type="match status" value="1"/>
</dbReference>
<gene>
    <name evidence="5" type="ORF">EGD98_17060</name>
</gene>
<accession>A0A8J7YH27</accession>
<dbReference type="PANTHER" id="PTHR30502">
    <property type="entry name" value="2-KETO-3-DEOXY-L-RHAMNONATE ALDOLASE"/>
    <property type="match status" value="1"/>
</dbReference>
<dbReference type="GO" id="GO:0005737">
    <property type="term" value="C:cytoplasm"/>
    <property type="evidence" value="ECO:0007669"/>
    <property type="project" value="TreeGrafter"/>
</dbReference>
<protein>
    <submittedName>
        <fullName evidence="5">Aldolase</fullName>
    </submittedName>
</protein>
<name>A0A8J7YH27_9EURY</name>
<dbReference type="Pfam" id="PF03328">
    <property type="entry name" value="HpcH_HpaI"/>
    <property type="match status" value="1"/>
</dbReference>
<dbReference type="InterPro" id="IPR015813">
    <property type="entry name" value="Pyrv/PenolPyrv_kinase-like_dom"/>
</dbReference>
<evidence type="ECO:0000313" key="6">
    <source>
        <dbReference type="Proteomes" id="UP000783863"/>
    </source>
</evidence>
<organism evidence="5 6">
    <name type="scientific">Haloarcula salinisoli</name>
    <dbReference type="NCBI Taxonomy" id="2487746"/>
    <lineage>
        <taxon>Archaea</taxon>
        <taxon>Methanobacteriati</taxon>
        <taxon>Methanobacteriota</taxon>
        <taxon>Stenosarchaea group</taxon>
        <taxon>Halobacteria</taxon>
        <taxon>Halobacteriales</taxon>
        <taxon>Haloarculaceae</taxon>
        <taxon>Haloarcula</taxon>
    </lineage>
</organism>
<proteinExistence type="inferred from homology"/>
<feature type="domain" description="HpcH/HpaI aldolase/citrate lyase" evidence="4">
    <location>
        <begin position="25"/>
        <end position="248"/>
    </location>
</feature>
<dbReference type="InterPro" id="IPR005000">
    <property type="entry name" value="Aldolase/citrate-lyase_domain"/>
</dbReference>
<evidence type="ECO:0000256" key="3">
    <source>
        <dbReference type="ARBA" id="ARBA00023239"/>
    </source>
</evidence>
<sequence length="261" mass="27632">MRTENGLRRALEAGETVFGASAETFSPTVVETLGAVGLDYVWLDFEHGGPSPYDSTALEELTRAAEAADIELLVRLPKPEPALIRKVLDAGVRTILLPRIETAAELRAGVRAAHFAYDGAVGDRGVGVGRSGEWAGYVDSYVGGEDSEVLVGTMIENQRAVDNIEEILSVPQLGFAFVGPADLSMSLSGGDPLEKNTEAVSAAIDRTLEACLDAGVPVGRIRNGVPEARDAVDAGYRIVRIGGDTASIREVLGARLDELRD</sequence>
<dbReference type="GO" id="GO:0046872">
    <property type="term" value="F:metal ion binding"/>
    <property type="evidence" value="ECO:0007669"/>
    <property type="project" value="UniProtKB-KW"/>
</dbReference>
<evidence type="ECO:0000259" key="4">
    <source>
        <dbReference type="Pfam" id="PF03328"/>
    </source>
</evidence>
<evidence type="ECO:0000256" key="1">
    <source>
        <dbReference type="ARBA" id="ARBA00005568"/>
    </source>
</evidence>
<dbReference type="InterPro" id="IPR050251">
    <property type="entry name" value="HpcH-HpaI_aldolase"/>
</dbReference>
<dbReference type="SUPFAM" id="SSF51621">
    <property type="entry name" value="Phosphoenolpyruvate/pyruvate domain"/>
    <property type="match status" value="1"/>
</dbReference>
<keyword evidence="6" id="KW-1185">Reference proteome</keyword>
<dbReference type="EMBL" id="RKLQ01000003">
    <property type="protein sequence ID" value="MBX0305372.1"/>
    <property type="molecule type" value="Genomic_DNA"/>
</dbReference>
<dbReference type="GO" id="GO:0016832">
    <property type="term" value="F:aldehyde-lyase activity"/>
    <property type="evidence" value="ECO:0007669"/>
    <property type="project" value="TreeGrafter"/>
</dbReference>
<dbReference type="Proteomes" id="UP000783863">
    <property type="component" value="Unassembled WGS sequence"/>
</dbReference>
<dbReference type="RefSeq" id="WP_220589606.1">
    <property type="nucleotide sequence ID" value="NZ_RKLQ01000003.1"/>
</dbReference>
<comment type="similarity">
    <text evidence="1">Belongs to the HpcH/HpaI aldolase family.</text>
</comment>
<comment type="caution">
    <text evidence="5">The sequence shown here is derived from an EMBL/GenBank/DDBJ whole genome shotgun (WGS) entry which is preliminary data.</text>
</comment>
<dbReference type="Gene3D" id="3.20.20.60">
    <property type="entry name" value="Phosphoenolpyruvate-binding domains"/>
    <property type="match status" value="1"/>
</dbReference>